<dbReference type="AlphaFoldDB" id="A0AAP0JKD6"/>
<name>A0AAP0JKD6_9MAGN</name>
<comment type="caution">
    <text evidence="2">The sequence shown here is derived from an EMBL/GenBank/DDBJ whole genome shotgun (WGS) entry which is preliminary data.</text>
</comment>
<evidence type="ECO:0000313" key="2">
    <source>
        <dbReference type="EMBL" id="KAK9135673.1"/>
    </source>
</evidence>
<feature type="region of interest" description="Disordered" evidence="1">
    <location>
        <begin position="50"/>
        <end position="74"/>
    </location>
</feature>
<keyword evidence="3" id="KW-1185">Reference proteome</keyword>
<proteinExistence type="predicted"/>
<dbReference type="Proteomes" id="UP001420932">
    <property type="component" value="Unassembled WGS sequence"/>
</dbReference>
<reference evidence="2 3" key="1">
    <citation type="submission" date="2024-01" db="EMBL/GenBank/DDBJ databases">
        <title>Genome assemblies of Stephania.</title>
        <authorList>
            <person name="Yang L."/>
        </authorList>
    </citation>
    <scope>NUCLEOTIDE SEQUENCE [LARGE SCALE GENOMIC DNA]</scope>
    <source>
        <strain evidence="2">YNDBR</strain>
        <tissue evidence="2">Leaf</tissue>
    </source>
</reference>
<protein>
    <submittedName>
        <fullName evidence="2">Uncharacterized protein</fullName>
    </submittedName>
</protein>
<evidence type="ECO:0000256" key="1">
    <source>
        <dbReference type="SAM" id="MobiDB-lite"/>
    </source>
</evidence>
<sequence length="74" mass="7832">MSQQVGMGLGTSMVLTREVVANFAGGSTSLIGDSCGGFLEYDGQQDTGGWEHLPNIGSGNTGNHRGTIRNYRRL</sequence>
<evidence type="ECO:0000313" key="3">
    <source>
        <dbReference type="Proteomes" id="UP001420932"/>
    </source>
</evidence>
<organism evidence="2 3">
    <name type="scientific">Stephania yunnanensis</name>
    <dbReference type="NCBI Taxonomy" id="152371"/>
    <lineage>
        <taxon>Eukaryota</taxon>
        <taxon>Viridiplantae</taxon>
        <taxon>Streptophyta</taxon>
        <taxon>Embryophyta</taxon>
        <taxon>Tracheophyta</taxon>
        <taxon>Spermatophyta</taxon>
        <taxon>Magnoliopsida</taxon>
        <taxon>Ranunculales</taxon>
        <taxon>Menispermaceae</taxon>
        <taxon>Menispermoideae</taxon>
        <taxon>Cissampelideae</taxon>
        <taxon>Stephania</taxon>
    </lineage>
</organism>
<gene>
    <name evidence="2" type="ORF">Syun_015003</name>
</gene>
<dbReference type="EMBL" id="JBBNAF010000006">
    <property type="protein sequence ID" value="KAK9135673.1"/>
    <property type="molecule type" value="Genomic_DNA"/>
</dbReference>
<accession>A0AAP0JKD6</accession>